<proteinExistence type="predicted"/>
<gene>
    <name evidence="2" type="ORF">OGATHE_001307</name>
</gene>
<dbReference type="Proteomes" id="UP000788993">
    <property type="component" value="Unassembled WGS sequence"/>
</dbReference>
<feature type="compositionally biased region" description="Low complexity" evidence="1">
    <location>
        <begin position="11"/>
        <end position="22"/>
    </location>
</feature>
<evidence type="ECO:0000313" key="3">
    <source>
        <dbReference type="Proteomes" id="UP000788993"/>
    </source>
</evidence>
<sequence>MNPGELKSQLGSDDTGSSTTSSPGCTQILAFNGSARILRRGSWQKQPTLVLLCSYRDTSGFTLYLKTEPARTRPNSGKLDAMNDARDRPQVASELEVVNARAVKPKMRGVVRNKVGHLQVRAVVGHQQNLVDLHEIDHGHLHRRQNAALRAHVVHNQPQILQSRHERVAARDALADVHKSFQVVVLHGAHMVVYFAVAVLRAHRQLVPVHRRDLPVHVARRIQRNGHPRQVAEFLGPPAFDAELRVCETADDVEGVHDETPAHLVVDKNRRHVLEHLEKQNHAVHPHSAQNPVVGHQRLAGPRRRGRKRVQQEVVVVVQKLDDVLVSWRLAARMCSSSVMARCGCSCNATGGCDSTVSVLGLRFCKAFSGNDSGEFECALLSFVAGTSFSSLEFSTLTSGSISLPIALLLGDPGTSTVTTVGVGVLVPFARDWGFVVAVEYAPRLVEMPWLRSIANTEIVASQLPLLMMVNSSGSSQSPAAQFCTAEVASVVCFMFSAVWSYSTLYARLLEPVNRVCLNVSSLHEALMSEPAAGKLTFSAYDSGSRRSPSPWPLARASSTWIANHIVQAERDARGRRPVEIPHVRVVLLVTPRWRSGWRILEDCCGSEGRGCRSDESASVARVLSSRSHHDNVVTGSFEISVEGSDVGSGPSIVIGEKDVLSGSCNQGCCKDEERSELHL</sequence>
<name>A0A9P8PR71_9ASCO</name>
<reference evidence="2" key="1">
    <citation type="journal article" date="2021" name="Open Biol.">
        <title>Shared evolutionary footprints suggest mitochondrial oxidative damage underlies multiple complex I losses in fungi.</title>
        <authorList>
            <person name="Schikora-Tamarit M.A."/>
            <person name="Marcet-Houben M."/>
            <person name="Nosek J."/>
            <person name="Gabaldon T."/>
        </authorList>
    </citation>
    <scope>NUCLEOTIDE SEQUENCE</scope>
    <source>
        <strain evidence="2">NCAIM Y.01608</strain>
    </source>
</reference>
<accession>A0A9P8PR71</accession>
<organism evidence="2 3">
    <name type="scientific">Ogataea polymorpha</name>
    <dbReference type="NCBI Taxonomy" id="460523"/>
    <lineage>
        <taxon>Eukaryota</taxon>
        <taxon>Fungi</taxon>
        <taxon>Dikarya</taxon>
        <taxon>Ascomycota</taxon>
        <taxon>Saccharomycotina</taxon>
        <taxon>Pichiomycetes</taxon>
        <taxon>Pichiales</taxon>
        <taxon>Pichiaceae</taxon>
        <taxon>Ogataea</taxon>
    </lineage>
</organism>
<dbReference type="EMBL" id="JAEUBD010000146">
    <property type="protein sequence ID" value="KAH3676817.1"/>
    <property type="molecule type" value="Genomic_DNA"/>
</dbReference>
<evidence type="ECO:0000313" key="2">
    <source>
        <dbReference type="EMBL" id="KAH3676817.1"/>
    </source>
</evidence>
<evidence type="ECO:0000256" key="1">
    <source>
        <dbReference type="SAM" id="MobiDB-lite"/>
    </source>
</evidence>
<reference evidence="2" key="2">
    <citation type="submission" date="2021-01" db="EMBL/GenBank/DDBJ databases">
        <authorList>
            <person name="Schikora-Tamarit M.A."/>
        </authorList>
    </citation>
    <scope>NUCLEOTIDE SEQUENCE</scope>
    <source>
        <strain evidence="2">NCAIM Y.01608</strain>
    </source>
</reference>
<protein>
    <submittedName>
        <fullName evidence="2">Uncharacterized protein</fullName>
    </submittedName>
</protein>
<dbReference type="AlphaFoldDB" id="A0A9P8PR71"/>
<comment type="caution">
    <text evidence="2">The sequence shown here is derived from an EMBL/GenBank/DDBJ whole genome shotgun (WGS) entry which is preliminary data.</text>
</comment>
<keyword evidence="3" id="KW-1185">Reference proteome</keyword>
<feature type="region of interest" description="Disordered" evidence="1">
    <location>
        <begin position="1"/>
        <end position="24"/>
    </location>
</feature>